<feature type="binding site" evidence="5">
    <location>
        <position position="194"/>
    </location>
    <ligand>
        <name>a divalent metal cation</name>
        <dbReference type="ChEBI" id="CHEBI:60240"/>
        <label>2</label>
    </ligand>
</feature>
<keyword evidence="2" id="KW-0540">Nuclease</keyword>
<dbReference type="InterPro" id="IPR032466">
    <property type="entry name" value="Metal_Hydrolase"/>
</dbReference>
<dbReference type="GO" id="GO:0008296">
    <property type="term" value="F:3'-5'-DNA exonuclease activity"/>
    <property type="evidence" value="ECO:0007669"/>
    <property type="project" value="TreeGrafter"/>
</dbReference>
<feature type="binding site" evidence="5">
    <location>
        <position position="132"/>
    </location>
    <ligand>
        <name>a divalent metal cation</name>
        <dbReference type="ChEBI" id="CHEBI:60240"/>
        <label>1</label>
    </ligand>
</feature>
<dbReference type="InterPro" id="IPR001130">
    <property type="entry name" value="TatD-like"/>
</dbReference>
<reference evidence="6" key="1">
    <citation type="submission" date="2023-07" db="EMBL/GenBank/DDBJ databases">
        <authorList>
            <consortium name="AG Swart"/>
            <person name="Singh M."/>
            <person name="Singh A."/>
            <person name="Seah K."/>
            <person name="Emmerich C."/>
        </authorList>
    </citation>
    <scope>NUCLEOTIDE SEQUENCE</scope>
    <source>
        <strain evidence="6">DP1</strain>
    </source>
</reference>
<dbReference type="PANTHER" id="PTHR10060:SF15">
    <property type="entry name" value="DEOXYRIBONUCLEASE TATDN1"/>
    <property type="match status" value="1"/>
</dbReference>
<keyword evidence="4" id="KW-0378">Hydrolase</keyword>
<dbReference type="GO" id="GO:0046872">
    <property type="term" value="F:metal ion binding"/>
    <property type="evidence" value="ECO:0007669"/>
    <property type="project" value="UniProtKB-KW"/>
</dbReference>
<dbReference type="Proteomes" id="UP001295684">
    <property type="component" value="Unassembled WGS sequence"/>
</dbReference>
<dbReference type="PIRSF" id="PIRSF005902">
    <property type="entry name" value="DNase_TatD"/>
    <property type="match status" value="1"/>
</dbReference>
<dbReference type="Gene3D" id="3.20.20.140">
    <property type="entry name" value="Metal-dependent hydrolases"/>
    <property type="match status" value="1"/>
</dbReference>
<evidence type="ECO:0000256" key="4">
    <source>
        <dbReference type="ARBA" id="ARBA00022801"/>
    </source>
</evidence>
<evidence type="ECO:0000256" key="2">
    <source>
        <dbReference type="ARBA" id="ARBA00022722"/>
    </source>
</evidence>
<evidence type="ECO:0000313" key="6">
    <source>
        <dbReference type="EMBL" id="CAI2374301.1"/>
    </source>
</evidence>
<dbReference type="GO" id="GO:0005829">
    <property type="term" value="C:cytosol"/>
    <property type="evidence" value="ECO:0007669"/>
    <property type="project" value="TreeGrafter"/>
</dbReference>
<evidence type="ECO:0000256" key="3">
    <source>
        <dbReference type="ARBA" id="ARBA00022723"/>
    </source>
</evidence>
<dbReference type="AlphaFoldDB" id="A0AAD2CY45"/>
<gene>
    <name evidence="6" type="ORF">ECRASSUSDP1_LOCUS15653</name>
</gene>
<accession>A0AAD2CY45</accession>
<keyword evidence="7" id="KW-1185">Reference proteome</keyword>
<evidence type="ECO:0000256" key="5">
    <source>
        <dbReference type="PIRSR" id="PIRSR005902-1"/>
    </source>
</evidence>
<keyword evidence="3 5" id="KW-0479">Metal-binding</keyword>
<protein>
    <submittedName>
        <fullName evidence="6">Uncharacterized protein</fullName>
    </submittedName>
</protein>
<organism evidence="6 7">
    <name type="scientific">Euplotes crassus</name>
    <dbReference type="NCBI Taxonomy" id="5936"/>
    <lineage>
        <taxon>Eukaryota</taxon>
        <taxon>Sar</taxon>
        <taxon>Alveolata</taxon>
        <taxon>Ciliophora</taxon>
        <taxon>Intramacronucleata</taxon>
        <taxon>Spirotrichea</taxon>
        <taxon>Hypotrichia</taxon>
        <taxon>Euplotida</taxon>
        <taxon>Euplotidae</taxon>
        <taxon>Moneuplotes</taxon>
    </lineage>
</organism>
<feature type="binding site" evidence="5">
    <location>
        <position position="242"/>
    </location>
    <ligand>
        <name>a divalent metal cation</name>
        <dbReference type="ChEBI" id="CHEBI:60240"/>
        <label>1</label>
    </ligand>
</feature>
<evidence type="ECO:0000256" key="1">
    <source>
        <dbReference type="ARBA" id="ARBA00009275"/>
    </source>
</evidence>
<dbReference type="EMBL" id="CAMPGE010015694">
    <property type="protein sequence ID" value="CAI2374301.1"/>
    <property type="molecule type" value="Genomic_DNA"/>
</dbReference>
<name>A0AAD2CY45_EUPCR</name>
<dbReference type="Pfam" id="PF01026">
    <property type="entry name" value="TatD_DNase"/>
    <property type="match status" value="1"/>
</dbReference>
<evidence type="ECO:0000313" key="7">
    <source>
        <dbReference type="Proteomes" id="UP001295684"/>
    </source>
</evidence>
<sequence>MVPLRPFCSTSFTKRSKQIYKMFDIAANLSDEKFSGIYGKRVHEPDHGIVVERARKYGVERLLLVGGYIDDAKVSYDLAKKFGNCYVTIGVHPCRATEVFKNGGTVEEYQEAIERTIHDHFQDKSRLVAIGECGLDYDRFQFADKETQMAVFPFHFELAKKYELPMYLHSRATGLEFINIVRENRDMFPTGVVHSFTGEEDELKEIIDLDLYVGVNGCSMKTEENCEIVKKIPLERIMLESDCPYCDIRNSHFSSQYVKTKIPSVRKRRYNPNKMCKERNEPCTMIQVLEAVAGIKGIPEKEVAEAAWSNTMRMFKLE</sequence>
<comment type="similarity">
    <text evidence="1">Belongs to the metallo-dependent hydrolases superfamily. TatD-type hydrolase family.</text>
</comment>
<comment type="caution">
    <text evidence="6">The sequence shown here is derived from an EMBL/GenBank/DDBJ whole genome shotgun (WGS) entry which is preliminary data.</text>
</comment>
<proteinExistence type="inferred from homology"/>
<dbReference type="PANTHER" id="PTHR10060">
    <property type="entry name" value="TATD FAMILY DEOXYRIBONUCLEASE"/>
    <property type="match status" value="1"/>
</dbReference>
<dbReference type="CDD" id="cd01310">
    <property type="entry name" value="TatD_DNAse"/>
    <property type="match status" value="1"/>
</dbReference>
<dbReference type="InterPro" id="IPR050891">
    <property type="entry name" value="TatD-type_Hydrolase"/>
</dbReference>
<feature type="binding site" evidence="5">
    <location>
        <position position="169"/>
    </location>
    <ligand>
        <name>a divalent metal cation</name>
        <dbReference type="ChEBI" id="CHEBI:60240"/>
        <label>2</label>
    </ligand>
</feature>
<dbReference type="SUPFAM" id="SSF51556">
    <property type="entry name" value="Metallo-dependent hydrolases"/>
    <property type="match status" value="1"/>
</dbReference>